<evidence type="ECO:0000313" key="3">
    <source>
        <dbReference type="Proteomes" id="UP000716322"/>
    </source>
</evidence>
<dbReference type="InterPro" id="IPR051531">
    <property type="entry name" value="N-acetyltransferase"/>
</dbReference>
<accession>A0ABX0P939</accession>
<dbReference type="Pfam" id="PF13302">
    <property type="entry name" value="Acetyltransf_3"/>
    <property type="match status" value="1"/>
</dbReference>
<reference evidence="2 3" key="1">
    <citation type="submission" date="2020-03" db="EMBL/GenBank/DDBJ databases">
        <title>Genome sequence of strain Massilia sp. TW-1.</title>
        <authorList>
            <person name="Chaudhary D.K."/>
        </authorList>
    </citation>
    <scope>NUCLEOTIDE SEQUENCE [LARGE SCALE GENOMIC DNA]</scope>
    <source>
        <strain evidence="2 3">TW-1</strain>
    </source>
</reference>
<dbReference type="PANTHER" id="PTHR43792">
    <property type="entry name" value="GNAT FAMILY, PUTATIVE (AFU_ORTHOLOGUE AFUA_3G00765)-RELATED-RELATED"/>
    <property type="match status" value="1"/>
</dbReference>
<dbReference type="Gene3D" id="3.40.630.30">
    <property type="match status" value="1"/>
</dbReference>
<dbReference type="InterPro" id="IPR000182">
    <property type="entry name" value="GNAT_dom"/>
</dbReference>
<name>A0ABX0P939_9BURK</name>
<proteinExistence type="predicted"/>
<dbReference type="InterPro" id="IPR016181">
    <property type="entry name" value="Acyl_CoA_acyltransferase"/>
</dbReference>
<dbReference type="PROSITE" id="PS51186">
    <property type="entry name" value="GNAT"/>
    <property type="match status" value="1"/>
</dbReference>
<dbReference type="PANTHER" id="PTHR43792:SF1">
    <property type="entry name" value="N-ACETYLTRANSFERASE DOMAIN-CONTAINING PROTEIN"/>
    <property type="match status" value="1"/>
</dbReference>
<dbReference type="RefSeq" id="WP_166856578.1">
    <property type="nucleotide sequence ID" value="NZ_JAAQOM010000002.1"/>
</dbReference>
<organism evidence="2 3">
    <name type="scientific">Telluria antibiotica</name>
    <dbReference type="NCBI Taxonomy" id="2717319"/>
    <lineage>
        <taxon>Bacteria</taxon>
        <taxon>Pseudomonadati</taxon>
        <taxon>Pseudomonadota</taxon>
        <taxon>Betaproteobacteria</taxon>
        <taxon>Burkholderiales</taxon>
        <taxon>Oxalobacteraceae</taxon>
        <taxon>Telluria group</taxon>
        <taxon>Telluria</taxon>
    </lineage>
</organism>
<dbReference type="Proteomes" id="UP000716322">
    <property type="component" value="Unassembled WGS sequence"/>
</dbReference>
<protein>
    <submittedName>
        <fullName evidence="2">GNAT family N-acetyltransferase</fullName>
    </submittedName>
</protein>
<sequence>MNSEFTTSVPYLHTERLLLREYRREDFAQFAAHLADPVSSAHLASADHHAAWRIFCSQAGQWLIYGAGWWAVEEKETGQLVGNVGAFFREESPVMELGWNTYRAFWGQGFANEAAAAVLHHALEIRCEPKVRALIAAANESSLRVAKRLGLAYEADTEIYGKAAGVYTRERGGEKTR</sequence>
<dbReference type="EMBL" id="JAAQOM010000002">
    <property type="protein sequence ID" value="NIA52720.1"/>
    <property type="molecule type" value="Genomic_DNA"/>
</dbReference>
<gene>
    <name evidence="2" type="ORF">HAV22_03500</name>
</gene>
<evidence type="ECO:0000259" key="1">
    <source>
        <dbReference type="PROSITE" id="PS51186"/>
    </source>
</evidence>
<comment type="caution">
    <text evidence="2">The sequence shown here is derived from an EMBL/GenBank/DDBJ whole genome shotgun (WGS) entry which is preliminary data.</text>
</comment>
<feature type="domain" description="N-acetyltransferase" evidence="1">
    <location>
        <begin position="17"/>
        <end position="172"/>
    </location>
</feature>
<evidence type="ECO:0000313" key="2">
    <source>
        <dbReference type="EMBL" id="NIA52720.1"/>
    </source>
</evidence>
<dbReference type="SUPFAM" id="SSF55729">
    <property type="entry name" value="Acyl-CoA N-acyltransferases (Nat)"/>
    <property type="match status" value="1"/>
</dbReference>
<keyword evidence="3" id="KW-1185">Reference proteome</keyword>